<reference evidence="2 3" key="1">
    <citation type="submission" date="2014-11" db="EMBL/GenBank/DDBJ databases">
        <title>Draft Genome Sequences of Paenibacillus polymyxa NRRL B-30509 and Paenibacillus terrae NRRL B-30644, Strains from a Poultry Environment that Produce Tridecaptin A and Paenicidins.</title>
        <authorList>
            <person name="van Belkum M.J."/>
            <person name="Lohans C.T."/>
            <person name="Vederas J.C."/>
        </authorList>
    </citation>
    <scope>NUCLEOTIDE SEQUENCE [LARGE SCALE GENOMIC DNA]</scope>
    <source>
        <strain evidence="2 3">NRRL B-30644</strain>
    </source>
</reference>
<dbReference type="InterPro" id="IPR038330">
    <property type="entry name" value="TspO/MBR-related_sf"/>
</dbReference>
<feature type="transmembrane region" description="Helical" evidence="1">
    <location>
        <begin position="106"/>
        <end position="126"/>
    </location>
</feature>
<sequence length="251" mass="28319">MAQSHSLKWWNIIAFIAVIVINILASTLPIGGRSTAAVSNMYPTLLTPAGYAFSIWSVIYLLLACFVVYQATSAGQTKTSVQSIGVFFILSCIFNMIWIFLWQYVYVELCVIVIILYLLSLAVVYVRTRTPQPTLGEMWFVKLPFSLNLGWVSVATIINITVALKKNEWSGWGLSDTTWAIIILVIGTVLAIMVSFPYRDSIYPLVFVWAYVAIAIEHPNNENVRLAAFILAAIILVYSLWLFFARNRDRD</sequence>
<name>A0A0D7X574_9BACL</name>
<feature type="transmembrane region" description="Helical" evidence="1">
    <location>
        <begin position="177"/>
        <end position="195"/>
    </location>
</feature>
<feature type="transmembrane region" description="Helical" evidence="1">
    <location>
        <begin position="226"/>
        <end position="245"/>
    </location>
</feature>
<organism evidence="2 3">
    <name type="scientific">Paenibacillus terrae</name>
    <dbReference type="NCBI Taxonomy" id="159743"/>
    <lineage>
        <taxon>Bacteria</taxon>
        <taxon>Bacillati</taxon>
        <taxon>Bacillota</taxon>
        <taxon>Bacilli</taxon>
        <taxon>Bacillales</taxon>
        <taxon>Paenibacillaceae</taxon>
        <taxon>Paenibacillus</taxon>
    </lineage>
</organism>
<evidence type="ECO:0000313" key="3">
    <source>
        <dbReference type="Proteomes" id="UP000032534"/>
    </source>
</evidence>
<dbReference type="PANTHER" id="PTHR33802">
    <property type="entry name" value="SI:CH211-161H7.5-RELATED"/>
    <property type="match status" value="1"/>
</dbReference>
<feature type="transmembrane region" description="Helical" evidence="1">
    <location>
        <begin position="147"/>
        <end position="165"/>
    </location>
</feature>
<dbReference type="PATRIC" id="fig|159743.3.peg.2884"/>
<dbReference type="EMBL" id="JTHP01000023">
    <property type="protein sequence ID" value="KJD45177.1"/>
    <property type="molecule type" value="Genomic_DNA"/>
</dbReference>
<keyword evidence="1" id="KW-0812">Transmembrane</keyword>
<protein>
    <submittedName>
        <fullName evidence="2">Membrane protein</fullName>
    </submittedName>
</protein>
<accession>A0A0D7X574</accession>
<comment type="caution">
    <text evidence="2">The sequence shown here is derived from an EMBL/GenBank/DDBJ whole genome shotgun (WGS) entry which is preliminary data.</text>
</comment>
<evidence type="ECO:0000313" key="2">
    <source>
        <dbReference type="EMBL" id="KJD45177.1"/>
    </source>
</evidence>
<feature type="transmembrane region" description="Helical" evidence="1">
    <location>
        <begin position="202"/>
        <end position="220"/>
    </location>
</feature>
<evidence type="ECO:0000256" key="1">
    <source>
        <dbReference type="SAM" id="Phobius"/>
    </source>
</evidence>
<dbReference type="AlphaFoldDB" id="A0A0D7X574"/>
<feature type="transmembrane region" description="Helical" evidence="1">
    <location>
        <begin position="81"/>
        <end position="100"/>
    </location>
</feature>
<dbReference type="PANTHER" id="PTHR33802:SF1">
    <property type="entry name" value="XK-RELATED PROTEIN"/>
    <property type="match status" value="1"/>
</dbReference>
<dbReference type="Gene3D" id="1.20.1260.100">
    <property type="entry name" value="TspO/MBR protein"/>
    <property type="match status" value="1"/>
</dbReference>
<dbReference type="RefSeq" id="WP_044646528.1">
    <property type="nucleotide sequence ID" value="NZ_JTHP01000023.1"/>
</dbReference>
<feature type="transmembrane region" description="Helical" evidence="1">
    <location>
        <begin position="51"/>
        <end position="69"/>
    </location>
</feature>
<keyword evidence="1" id="KW-0472">Membrane</keyword>
<keyword evidence="1" id="KW-1133">Transmembrane helix</keyword>
<dbReference type="Proteomes" id="UP000032534">
    <property type="component" value="Unassembled WGS sequence"/>
</dbReference>
<dbReference type="OrthoDB" id="5189031at2"/>
<proteinExistence type="predicted"/>
<keyword evidence="3" id="KW-1185">Reference proteome</keyword>
<gene>
    <name evidence="2" type="ORF">QD47_12975</name>
</gene>
<feature type="transmembrane region" description="Helical" evidence="1">
    <location>
        <begin position="12"/>
        <end position="31"/>
    </location>
</feature>